<dbReference type="AlphaFoldDB" id="A0A2R4CBS3"/>
<dbReference type="Proteomes" id="UP000240505">
    <property type="component" value="Chromosome"/>
</dbReference>
<dbReference type="OrthoDB" id="8758831at2"/>
<proteinExistence type="predicted"/>
<evidence type="ECO:0000313" key="1">
    <source>
        <dbReference type="EMBL" id="AVR97061.1"/>
    </source>
</evidence>
<reference evidence="1 2" key="1">
    <citation type="submission" date="2018-03" db="EMBL/GenBank/DDBJ databases">
        <title>Massilia armeniaca sp. nov., isolated from desert soil.</title>
        <authorList>
            <person name="Huang H."/>
            <person name="Ren M."/>
        </authorList>
    </citation>
    <scope>NUCLEOTIDE SEQUENCE [LARGE SCALE GENOMIC DNA]</scope>
    <source>
        <strain evidence="1 2">ZMN-3</strain>
    </source>
</reference>
<sequence>MNKVQRAYSRTDVTTELVINRALLMQQSLGLRDAHMFLTRKRIKPATIKRVLACPGERRSC</sequence>
<name>A0A2R4CBS3_9BURK</name>
<dbReference type="EMBL" id="CP028324">
    <property type="protein sequence ID" value="AVR97061.1"/>
    <property type="molecule type" value="Genomic_DNA"/>
</dbReference>
<accession>A0A2R4CBS3</accession>
<protein>
    <submittedName>
        <fullName evidence="1">Uncharacterized protein</fullName>
    </submittedName>
</protein>
<evidence type="ECO:0000313" key="2">
    <source>
        <dbReference type="Proteomes" id="UP000240505"/>
    </source>
</evidence>
<dbReference type="KEGG" id="masz:C9I28_16470"/>
<gene>
    <name evidence="1" type="ORF">C9I28_16470</name>
</gene>
<organism evidence="1 2">
    <name type="scientific">Pseudoduganella armeniaca</name>
    <dbReference type="NCBI Taxonomy" id="2072590"/>
    <lineage>
        <taxon>Bacteria</taxon>
        <taxon>Pseudomonadati</taxon>
        <taxon>Pseudomonadota</taxon>
        <taxon>Betaproteobacteria</taxon>
        <taxon>Burkholderiales</taxon>
        <taxon>Oxalobacteraceae</taxon>
        <taxon>Telluria group</taxon>
        <taxon>Pseudoduganella</taxon>
    </lineage>
</organism>
<keyword evidence="2" id="KW-1185">Reference proteome</keyword>
<dbReference type="RefSeq" id="WP_107142410.1">
    <property type="nucleotide sequence ID" value="NZ_CP028324.1"/>
</dbReference>